<sequence length="133" mass="14787">TIPLHFPNIHLSFTPEHGSFPLLLSLTPDPVLLVTCREYLAALHLHKSESSSRSGIYTCALYNPHLQQVGVWVCLIVGLWTCADSTLTVWDVKTGIKRMEIRNAHGKEEVSCMALDVHRRRLISAATNGTIKA</sequence>
<dbReference type="Gene3D" id="2.130.10.10">
    <property type="entry name" value="YVTN repeat-like/Quinoprotein amine dehydrogenase"/>
    <property type="match status" value="1"/>
</dbReference>
<proteinExistence type="predicted"/>
<evidence type="ECO:0000256" key="1">
    <source>
        <dbReference type="ARBA" id="ARBA00022737"/>
    </source>
</evidence>
<organism evidence="2 3">
    <name type="scientific">Cirrhinus mrigala</name>
    <name type="common">Mrigala</name>
    <dbReference type="NCBI Taxonomy" id="683832"/>
    <lineage>
        <taxon>Eukaryota</taxon>
        <taxon>Metazoa</taxon>
        <taxon>Chordata</taxon>
        <taxon>Craniata</taxon>
        <taxon>Vertebrata</taxon>
        <taxon>Euteleostomi</taxon>
        <taxon>Actinopterygii</taxon>
        <taxon>Neopterygii</taxon>
        <taxon>Teleostei</taxon>
        <taxon>Ostariophysi</taxon>
        <taxon>Cypriniformes</taxon>
        <taxon>Cyprinidae</taxon>
        <taxon>Labeoninae</taxon>
        <taxon>Labeonini</taxon>
        <taxon>Cirrhinus</taxon>
    </lineage>
</organism>
<gene>
    <name evidence="2" type="ORF">M9458_025723</name>
</gene>
<evidence type="ECO:0000313" key="3">
    <source>
        <dbReference type="Proteomes" id="UP001529510"/>
    </source>
</evidence>
<dbReference type="InterPro" id="IPR051242">
    <property type="entry name" value="WD-EF-hand_domain"/>
</dbReference>
<dbReference type="Proteomes" id="UP001529510">
    <property type="component" value="Unassembled WGS sequence"/>
</dbReference>
<keyword evidence="3" id="KW-1185">Reference proteome</keyword>
<feature type="non-terminal residue" evidence="2">
    <location>
        <position position="1"/>
    </location>
</feature>
<accession>A0ABD0Q2E4</accession>
<dbReference type="AlphaFoldDB" id="A0ABD0Q2E4"/>
<dbReference type="SUPFAM" id="SSF50969">
    <property type="entry name" value="YVTN repeat-like/Quinoprotein amine dehydrogenase"/>
    <property type="match status" value="1"/>
</dbReference>
<protein>
    <submittedName>
        <fullName evidence="2">Uncharacterized protein</fullName>
    </submittedName>
</protein>
<dbReference type="InterPro" id="IPR011044">
    <property type="entry name" value="Quino_amine_DH_bsu"/>
</dbReference>
<evidence type="ECO:0000313" key="2">
    <source>
        <dbReference type="EMBL" id="KAL0180281.1"/>
    </source>
</evidence>
<reference evidence="2 3" key="1">
    <citation type="submission" date="2024-05" db="EMBL/GenBank/DDBJ databases">
        <title>Genome sequencing and assembly of Indian major carp, Cirrhinus mrigala (Hamilton, 1822).</title>
        <authorList>
            <person name="Mohindra V."/>
            <person name="Chowdhury L.M."/>
            <person name="Lal K."/>
            <person name="Jena J.K."/>
        </authorList>
    </citation>
    <scope>NUCLEOTIDE SEQUENCE [LARGE SCALE GENOMIC DNA]</scope>
    <source>
        <strain evidence="2">CM1030</strain>
        <tissue evidence="2">Blood</tissue>
    </source>
</reference>
<keyword evidence="1" id="KW-0677">Repeat</keyword>
<feature type="non-terminal residue" evidence="2">
    <location>
        <position position="133"/>
    </location>
</feature>
<name>A0ABD0Q2E4_CIRMR</name>
<dbReference type="EMBL" id="JAMKFB020000012">
    <property type="protein sequence ID" value="KAL0180281.1"/>
    <property type="molecule type" value="Genomic_DNA"/>
</dbReference>
<dbReference type="PANTHER" id="PTHR44324">
    <property type="entry name" value="WD40 REPEAT DOMAIN 95"/>
    <property type="match status" value="1"/>
</dbReference>
<dbReference type="PANTHER" id="PTHR44324:SF3">
    <property type="entry name" value="WD REPEAT-CONTAINING PROTEIN 49-LIKE"/>
    <property type="match status" value="1"/>
</dbReference>
<comment type="caution">
    <text evidence="2">The sequence shown here is derived from an EMBL/GenBank/DDBJ whole genome shotgun (WGS) entry which is preliminary data.</text>
</comment>
<dbReference type="InterPro" id="IPR015943">
    <property type="entry name" value="WD40/YVTN_repeat-like_dom_sf"/>
</dbReference>